<evidence type="ECO:0000313" key="5">
    <source>
        <dbReference type="EMBL" id="EOY17622.1"/>
    </source>
</evidence>
<dbReference type="Pfam" id="PF18052">
    <property type="entry name" value="Rx_N"/>
    <property type="match status" value="1"/>
</dbReference>
<dbReference type="GO" id="GO:0000166">
    <property type="term" value="F:nucleotide binding"/>
    <property type="evidence" value="ECO:0007669"/>
    <property type="project" value="UniProtKB-KW"/>
</dbReference>
<evidence type="ECO:0000313" key="6">
    <source>
        <dbReference type="Proteomes" id="UP000026915"/>
    </source>
</evidence>
<feature type="domain" description="Disease resistance N-terminal" evidence="4">
    <location>
        <begin position="9"/>
        <end position="102"/>
    </location>
</feature>
<organism evidence="5 6">
    <name type="scientific">Theobroma cacao</name>
    <name type="common">Cacao</name>
    <name type="synonym">Cocoa</name>
    <dbReference type="NCBI Taxonomy" id="3641"/>
    <lineage>
        <taxon>Eukaryota</taxon>
        <taxon>Viridiplantae</taxon>
        <taxon>Streptophyta</taxon>
        <taxon>Embryophyta</taxon>
        <taxon>Tracheophyta</taxon>
        <taxon>Spermatophyta</taxon>
        <taxon>Magnoliopsida</taxon>
        <taxon>eudicotyledons</taxon>
        <taxon>Gunneridae</taxon>
        <taxon>Pentapetalae</taxon>
        <taxon>rosids</taxon>
        <taxon>malvids</taxon>
        <taxon>Malvales</taxon>
        <taxon>Malvaceae</taxon>
        <taxon>Byttnerioideae</taxon>
        <taxon>Theobroma</taxon>
    </lineage>
</organism>
<dbReference type="HOGENOM" id="CLU_000837_20_1_1"/>
<dbReference type="Gramene" id="EOY17622">
    <property type="protein sequence ID" value="EOY17622"/>
    <property type="gene ID" value="TCM_042401"/>
</dbReference>
<dbReference type="Proteomes" id="UP000026915">
    <property type="component" value="Chromosome 10"/>
</dbReference>
<dbReference type="AlphaFoldDB" id="A0A061FLS5"/>
<dbReference type="EMBL" id="CM001888">
    <property type="protein sequence ID" value="EOY17622.1"/>
    <property type="molecule type" value="Genomic_DNA"/>
</dbReference>
<protein>
    <submittedName>
        <fullName evidence="5">NB-ARC domain-containing disease resistance protein, putative</fullName>
    </submittedName>
</protein>
<evidence type="ECO:0000256" key="2">
    <source>
        <dbReference type="ARBA" id="ARBA00022741"/>
    </source>
</evidence>
<dbReference type="InterPro" id="IPR041118">
    <property type="entry name" value="Rx_N"/>
</dbReference>
<dbReference type="PANTHER" id="PTHR33377:SF62">
    <property type="entry name" value="OS10G0133166 PROTEIN"/>
    <property type="match status" value="1"/>
</dbReference>
<evidence type="ECO:0000259" key="4">
    <source>
        <dbReference type="Pfam" id="PF18052"/>
    </source>
</evidence>
<dbReference type="STRING" id="3641.A0A061FLS5"/>
<keyword evidence="1" id="KW-0677">Repeat</keyword>
<evidence type="ECO:0000256" key="3">
    <source>
        <dbReference type="ARBA" id="ARBA00022821"/>
    </source>
</evidence>
<dbReference type="InParanoid" id="A0A061FLS5"/>
<keyword evidence="2" id="KW-0547">Nucleotide-binding</keyword>
<sequence>MDGFVGGAFLSAFLQVLFDRMASREVIDFIRGKKLTDDLLKKLKILLISVDTVLNDAEEKQITGLTVKKWVDELKDAVYDTEDVMDEIATQALKCRVEAKSTSSISQVQQLISTSLGLFEKEIESKLEKIIDRLEYIAEQKDVIGLRTSVGRQSSIRLPTTSLVYESEVYGRDADKEEIMKLLL</sequence>
<name>A0A061FLS5_THECC</name>
<reference evidence="5 6" key="1">
    <citation type="journal article" date="2013" name="Genome Biol.">
        <title>The genome sequence of the most widely cultivated cacao type and its use to identify candidate genes regulating pod color.</title>
        <authorList>
            <person name="Motamayor J.C."/>
            <person name="Mockaitis K."/>
            <person name="Schmutz J."/>
            <person name="Haiminen N."/>
            <person name="Iii D.L."/>
            <person name="Cornejo O."/>
            <person name="Findley S.D."/>
            <person name="Zheng P."/>
            <person name="Utro F."/>
            <person name="Royaert S."/>
            <person name="Saski C."/>
            <person name="Jenkins J."/>
            <person name="Podicheti R."/>
            <person name="Zhao M."/>
            <person name="Scheffler B.E."/>
            <person name="Stack J.C."/>
            <person name="Feltus F.A."/>
            <person name="Mustiga G.M."/>
            <person name="Amores F."/>
            <person name="Phillips W."/>
            <person name="Marelli J.P."/>
            <person name="May G.D."/>
            <person name="Shapiro H."/>
            <person name="Ma J."/>
            <person name="Bustamante C.D."/>
            <person name="Schnell R.J."/>
            <person name="Main D."/>
            <person name="Gilbert D."/>
            <person name="Parida L."/>
            <person name="Kuhn D.N."/>
        </authorList>
    </citation>
    <scope>NUCLEOTIDE SEQUENCE [LARGE SCALE GENOMIC DNA]</scope>
    <source>
        <strain evidence="6">cv. Matina 1-6</strain>
    </source>
</reference>
<dbReference type="OMA" id="EFFECEL"/>
<gene>
    <name evidence="5" type="ORF">TCM_042401</name>
</gene>
<keyword evidence="6" id="KW-1185">Reference proteome</keyword>
<dbReference type="Gene3D" id="1.20.5.4130">
    <property type="match status" value="1"/>
</dbReference>
<proteinExistence type="predicted"/>
<dbReference type="eggNOG" id="KOG4658">
    <property type="taxonomic scope" value="Eukaryota"/>
</dbReference>
<evidence type="ECO:0000256" key="1">
    <source>
        <dbReference type="ARBA" id="ARBA00022737"/>
    </source>
</evidence>
<dbReference type="PANTHER" id="PTHR33377">
    <property type="entry name" value="OS10G0134700 PROTEIN-RELATED"/>
    <property type="match status" value="1"/>
</dbReference>
<keyword evidence="3" id="KW-0611">Plant defense</keyword>
<accession>A0A061FLS5</accession>
<dbReference type="GO" id="GO:0006952">
    <property type="term" value="P:defense response"/>
    <property type="evidence" value="ECO:0007669"/>
    <property type="project" value="UniProtKB-KW"/>
</dbReference>